<proteinExistence type="predicted"/>
<dbReference type="Proteomes" id="UP000249493">
    <property type="component" value="Unassembled WGS sequence"/>
</dbReference>
<comment type="caution">
    <text evidence="3">The sequence shown here is derived from an EMBL/GenBank/DDBJ whole genome shotgun (WGS) entry which is preliminary data.</text>
</comment>
<evidence type="ECO:0000259" key="2">
    <source>
        <dbReference type="PROSITE" id="PS50994"/>
    </source>
</evidence>
<sequence length="620" mass="69996">MKYKIGSLVALRDRPGMFTVVDYDGSENQLIVRSSVSGDIVRTTEENVAAASDDTLNKIREEILADAPVVFEDDNRPVSPYTDEEILFAQGRQEVFDKLIAGVISLEEAKTFLGLKTTMVRKLKNEYLIIGDWSVFVPGKPGRKKGDTKFSLEIEELIISVAETDYTGPGANEERVIDSIISLCGRQVAPSRSTLRRRLRAIHNEREQVRVKEGIEAARDKFGSYPFGMKATAPLEIVEADGSPLDMHVRCRQTRKVLGRPYLMLVKDKYSKAVLGFSLYFGAPSRWNLAQALDMAIKPKDDLLRSLDLEDEYKWIQYGRMSLLLVDGGPDLNAKTVKAACEGHDVQHARRKRKQSGGSIERELGIINRYFIGTLEGAVPSSGKKPRGNIIEQSSIYYLDEVFKMIVIEICRRHEKTGSDGLTANQRWLNHYGEHNGEIRTPPRFEDPLSFIIGMYHEHHVKVRKDAILIQMALRYDPGPYFGKTGAHVRVKIDSSNIDRAWVMSDGQWKRIERLGPDLEELRPYPDGPISMLTWKAKLYGQRKPGELTADGERIHLSQREFKKKLENEARERARNAANAQQSERFGPFSKAESGKVKGKEKSTSIVDAADVKPLKGIYL</sequence>
<feature type="domain" description="Integrase catalytic" evidence="2">
    <location>
        <begin position="230"/>
        <end position="432"/>
    </location>
</feature>
<gene>
    <name evidence="3" type="ORF">DOZ80_25050</name>
</gene>
<dbReference type="GO" id="GO:0015074">
    <property type="term" value="P:DNA integration"/>
    <property type="evidence" value="ECO:0007669"/>
    <property type="project" value="InterPro"/>
</dbReference>
<feature type="region of interest" description="Disordered" evidence="1">
    <location>
        <begin position="568"/>
        <end position="606"/>
    </location>
</feature>
<dbReference type="InterPro" id="IPR001584">
    <property type="entry name" value="Integrase_cat-core"/>
</dbReference>
<dbReference type="SUPFAM" id="SSF53098">
    <property type="entry name" value="Ribonuclease H-like"/>
    <property type="match status" value="1"/>
</dbReference>
<protein>
    <recommendedName>
        <fullName evidence="2">Integrase catalytic domain-containing protein</fullName>
    </recommendedName>
</protein>
<name>A0A327MQM1_PSEFL</name>
<dbReference type="RefSeq" id="WP_111287488.1">
    <property type="nucleotide sequence ID" value="NZ_QLIN01000014.1"/>
</dbReference>
<dbReference type="AlphaFoldDB" id="A0A327MQM1"/>
<dbReference type="EMBL" id="QLIN01000014">
    <property type="protein sequence ID" value="RAI64742.1"/>
    <property type="molecule type" value="Genomic_DNA"/>
</dbReference>
<dbReference type="GO" id="GO:0003676">
    <property type="term" value="F:nucleic acid binding"/>
    <property type="evidence" value="ECO:0007669"/>
    <property type="project" value="InterPro"/>
</dbReference>
<evidence type="ECO:0000256" key="1">
    <source>
        <dbReference type="SAM" id="MobiDB-lite"/>
    </source>
</evidence>
<accession>A0A327MQM1</accession>
<evidence type="ECO:0000313" key="3">
    <source>
        <dbReference type="EMBL" id="RAI64742.1"/>
    </source>
</evidence>
<evidence type="ECO:0000313" key="4">
    <source>
        <dbReference type="Proteomes" id="UP000249493"/>
    </source>
</evidence>
<feature type="compositionally biased region" description="Basic and acidic residues" evidence="1">
    <location>
        <begin position="593"/>
        <end position="603"/>
    </location>
</feature>
<organism evidence="3 4">
    <name type="scientific">Pseudomonas fluorescens</name>
    <dbReference type="NCBI Taxonomy" id="294"/>
    <lineage>
        <taxon>Bacteria</taxon>
        <taxon>Pseudomonadati</taxon>
        <taxon>Pseudomonadota</taxon>
        <taxon>Gammaproteobacteria</taxon>
        <taxon>Pseudomonadales</taxon>
        <taxon>Pseudomonadaceae</taxon>
        <taxon>Pseudomonas</taxon>
    </lineage>
</organism>
<reference evidence="3 4" key="1">
    <citation type="submission" date="2018-06" db="EMBL/GenBank/DDBJ databases">
        <authorList>
            <person name="Zhirakovskaya E."/>
        </authorList>
    </citation>
    <scope>NUCLEOTIDE SEQUENCE [LARGE SCALE GENOMIC DNA]</scope>
    <source>
        <strain evidence="3 4">LY3</strain>
    </source>
</reference>
<dbReference type="PROSITE" id="PS50994">
    <property type="entry name" value="INTEGRASE"/>
    <property type="match status" value="1"/>
</dbReference>
<dbReference type="InterPro" id="IPR036397">
    <property type="entry name" value="RNaseH_sf"/>
</dbReference>
<dbReference type="InterPro" id="IPR012337">
    <property type="entry name" value="RNaseH-like_sf"/>
</dbReference>
<dbReference type="Gene3D" id="3.30.420.10">
    <property type="entry name" value="Ribonuclease H-like superfamily/Ribonuclease H"/>
    <property type="match status" value="1"/>
</dbReference>